<evidence type="ECO:0000313" key="2">
    <source>
        <dbReference type="EMBL" id="KAF5457762.1"/>
    </source>
</evidence>
<proteinExistence type="predicted"/>
<evidence type="ECO:0000313" key="3">
    <source>
        <dbReference type="Proteomes" id="UP000619265"/>
    </source>
</evidence>
<protein>
    <submittedName>
        <fullName evidence="2">Uncharacterized protein</fullName>
    </submittedName>
</protein>
<organism evidence="2 3">
    <name type="scientific">Juglans regia</name>
    <name type="common">English walnut</name>
    <dbReference type="NCBI Taxonomy" id="51240"/>
    <lineage>
        <taxon>Eukaryota</taxon>
        <taxon>Viridiplantae</taxon>
        <taxon>Streptophyta</taxon>
        <taxon>Embryophyta</taxon>
        <taxon>Tracheophyta</taxon>
        <taxon>Spermatophyta</taxon>
        <taxon>Magnoliopsida</taxon>
        <taxon>eudicotyledons</taxon>
        <taxon>Gunneridae</taxon>
        <taxon>Pentapetalae</taxon>
        <taxon>rosids</taxon>
        <taxon>fabids</taxon>
        <taxon>Fagales</taxon>
        <taxon>Juglandaceae</taxon>
        <taxon>Juglans</taxon>
    </lineage>
</organism>
<comment type="caution">
    <text evidence="2">The sequence shown here is derived from an EMBL/GenBank/DDBJ whole genome shotgun (WGS) entry which is preliminary data.</text>
</comment>
<reference evidence="2" key="1">
    <citation type="submission" date="2015-10" db="EMBL/GenBank/DDBJ databases">
        <authorList>
            <person name="Martinez-Garcia P.J."/>
            <person name="Crepeau M.W."/>
            <person name="Puiu D."/>
            <person name="Gonzalez-Ibeas D."/>
            <person name="Whalen J."/>
            <person name="Stevens K."/>
            <person name="Paul R."/>
            <person name="Butterfield T."/>
            <person name="Britton M."/>
            <person name="Reagan R."/>
            <person name="Chakraborty S."/>
            <person name="Walawage S.L."/>
            <person name="Vasquez-Gross H.A."/>
            <person name="Cardeno C."/>
            <person name="Famula R."/>
            <person name="Pratt K."/>
            <person name="Kuruganti S."/>
            <person name="Aradhya M.K."/>
            <person name="Leslie C.A."/>
            <person name="Dandekar A.M."/>
            <person name="Salzberg S.L."/>
            <person name="Wegrzyn J.L."/>
            <person name="Langley C.H."/>
            <person name="Neale D.B."/>
        </authorList>
    </citation>
    <scope>NUCLEOTIDE SEQUENCE</scope>
    <source>
        <tissue evidence="2">Leaves</tissue>
    </source>
</reference>
<feature type="region of interest" description="Disordered" evidence="1">
    <location>
        <begin position="227"/>
        <end position="252"/>
    </location>
</feature>
<dbReference type="PANTHER" id="PTHR34067">
    <property type="entry name" value="OS04G0193200 PROTEIN"/>
    <property type="match status" value="1"/>
</dbReference>
<accession>A0A833X370</accession>
<dbReference type="EMBL" id="LIHL02000010">
    <property type="protein sequence ID" value="KAF5457762.1"/>
    <property type="molecule type" value="Genomic_DNA"/>
</dbReference>
<dbReference type="PANTHER" id="PTHR34067:SF24">
    <property type="entry name" value="METHYL-CPG-BINDING DOMAIN-CONTAINING PROTEIN 13"/>
    <property type="match status" value="1"/>
</dbReference>
<name>A0A833X370_JUGRE</name>
<dbReference type="Proteomes" id="UP000619265">
    <property type="component" value="Unassembled WGS sequence"/>
</dbReference>
<evidence type="ECO:0000256" key="1">
    <source>
        <dbReference type="SAM" id="MobiDB-lite"/>
    </source>
</evidence>
<reference evidence="2" key="2">
    <citation type="submission" date="2020-03" db="EMBL/GenBank/DDBJ databases">
        <title>Walnut 2.0.</title>
        <authorList>
            <person name="Marrano A."/>
            <person name="Britton M."/>
            <person name="Zimin A.V."/>
            <person name="Zaini P.A."/>
            <person name="Workman R."/>
            <person name="Puiu D."/>
            <person name="Bianco L."/>
            <person name="Allen B.J."/>
            <person name="Troggio M."/>
            <person name="Leslie C.A."/>
            <person name="Timp W."/>
            <person name="Dendekar A."/>
            <person name="Salzberg S.L."/>
            <person name="Neale D.B."/>
        </authorList>
    </citation>
    <scope>NUCLEOTIDE SEQUENCE</scope>
    <source>
        <tissue evidence="2">Leaves</tissue>
    </source>
</reference>
<dbReference type="Gramene" id="Jr10_08260_p1">
    <property type="protein sequence ID" value="cds.Jr10_08260_p1"/>
    <property type="gene ID" value="Jr10_08260"/>
</dbReference>
<feature type="compositionally biased region" description="Basic and acidic residues" evidence="1">
    <location>
        <begin position="239"/>
        <end position="251"/>
    </location>
</feature>
<gene>
    <name evidence="2" type="ORF">F2P56_021842</name>
</gene>
<dbReference type="AlphaFoldDB" id="A0A833X370"/>
<feature type="region of interest" description="Disordered" evidence="1">
    <location>
        <begin position="131"/>
        <end position="153"/>
    </location>
</feature>
<sequence length="311" mass="34031">MTDRSSVDCLPPGWTVEVSMDAGRRTTQVPPICHLLPNLSPAVAKKQKLELSSAGEHIKLDERMIRILNLSLQKNVTILRFSAGRLDTNFSSPHLPEAKDSEKIGGKSDFAENVSVSAPAVGLHPAIQSLKSKGKMHENEKTQLGMRKSRKKKEYNLPRWASKRLAGLGIDPTPELNATRAWQFGSLAHRASLKPAELEARVEGGSNFGSQKSTKVLESTNYTHGYEDLTAPIGHTGNIRRESKDEQKDESPTILPVANSAILEEYTGKVENGKEGNEKPDILVDLLSLDPSHDPCIQFAIKNLTGIGIDS</sequence>
<dbReference type="InterPro" id="IPR038945">
    <property type="entry name" value="MBD13-like"/>
</dbReference>